<evidence type="ECO:0000313" key="10">
    <source>
        <dbReference type="EMBL" id="NDL64708.1"/>
    </source>
</evidence>
<evidence type="ECO:0000256" key="1">
    <source>
        <dbReference type="ARBA" id="ARBA00022490"/>
    </source>
</evidence>
<evidence type="ECO:0000256" key="5">
    <source>
        <dbReference type="ARBA" id="ARBA00022842"/>
    </source>
</evidence>
<evidence type="ECO:0000256" key="7">
    <source>
        <dbReference type="ARBA" id="ARBA00023150"/>
    </source>
</evidence>
<feature type="binding site" evidence="8">
    <location>
        <position position="69"/>
    </location>
    <ligand>
        <name>GTP</name>
        <dbReference type="ChEBI" id="CHEBI:37565"/>
    </ligand>
</feature>
<keyword evidence="4 8" id="KW-0547">Nucleotide-binding</keyword>
<evidence type="ECO:0000313" key="11">
    <source>
        <dbReference type="Proteomes" id="UP000461443"/>
    </source>
</evidence>
<dbReference type="AlphaFoldDB" id="A0A845SQ62"/>
<dbReference type="SUPFAM" id="SSF53448">
    <property type="entry name" value="Nucleotide-diphospho-sugar transferases"/>
    <property type="match status" value="1"/>
</dbReference>
<comment type="caution">
    <text evidence="10">The sequence shown here is derived from an EMBL/GenBank/DDBJ whole genome shotgun (WGS) entry which is preliminary data.</text>
</comment>
<feature type="binding site" evidence="8">
    <location>
        <position position="23"/>
    </location>
    <ligand>
        <name>GTP</name>
        <dbReference type="ChEBI" id="CHEBI:37565"/>
    </ligand>
</feature>
<keyword evidence="10" id="KW-0548">Nucleotidyltransferase</keyword>
<dbReference type="PANTHER" id="PTHR19136">
    <property type="entry name" value="MOLYBDENUM COFACTOR GUANYLYLTRANSFERASE"/>
    <property type="match status" value="1"/>
</dbReference>
<evidence type="ECO:0000256" key="3">
    <source>
        <dbReference type="ARBA" id="ARBA00022723"/>
    </source>
</evidence>
<dbReference type="InterPro" id="IPR029044">
    <property type="entry name" value="Nucleotide-diphossugar_trans"/>
</dbReference>
<feature type="binding site" evidence="8">
    <location>
        <begin position="10"/>
        <end position="12"/>
    </location>
    <ligand>
        <name>GTP</name>
        <dbReference type="ChEBI" id="CHEBI:37565"/>
    </ligand>
</feature>
<comment type="subcellular location">
    <subcellularLocation>
        <location evidence="8">Cytoplasm</location>
    </subcellularLocation>
</comment>
<comment type="domain">
    <text evidence="8">The N-terminal domain determines nucleotide recognition and specific binding, while the C-terminal domain determines the specific binding to the target protein.</text>
</comment>
<comment type="cofactor">
    <cofactor evidence="8">
        <name>Mg(2+)</name>
        <dbReference type="ChEBI" id="CHEBI:18420"/>
    </cofactor>
</comment>
<proteinExistence type="inferred from homology"/>
<dbReference type="Pfam" id="PF12804">
    <property type="entry name" value="NTP_transf_3"/>
    <property type="match status" value="1"/>
</dbReference>
<evidence type="ECO:0000256" key="6">
    <source>
        <dbReference type="ARBA" id="ARBA00023134"/>
    </source>
</evidence>
<protein>
    <recommendedName>
        <fullName evidence="8">Molybdenum cofactor guanylyltransferase</fullName>
        <shortName evidence="8">MoCo guanylyltransferase</shortName>
        <ecNumber evidence="8">2.7.7.77</ecNumber>
    </recommendedName>
    <alternativeName>
        <fullName evidence="8">GTP:molybdopterin guanylyltransferase</fullName>
    </alternativeName>
    <alternativeName>
        <fullName evidence="8">Mo-MPT guanylyltransferase</fullName>
    </alternativeName>
    <alternativeName>
        <fullName evidence="8">Molybdopterin guanylyltransferase</fullName>
    </alternativeName>
    <alternativeName>
        <fullName evidence="8">Molybdopterin-guanine dinucleotide synthase</fullName>
        <shortName evidence="8">MGD synthase</shortName>
    </alternativeName>
</protein>
<dbReference type="PANTHER" id="PTHR19136:SF81">
    <property type="entry name" value="MOLYBDENUM COFACTOR GUANYLYLTRANSFERASE"/>
    <property type="match status" value="1"/>
</dbReference>
<evidence type="ECO:0000256" key="8">
    <source>
        <dbReference type="HAMAP-Rule" id="MF_00316"/>
    </source>
</evidence>
<dbReference type="EMBL" id="WUBS01000014">
    <property type="protein sequence ID" value="NDL64708.1"/>
    <property type="molecule type" value="Genomic_DNA"/>
</dbReference>
<dbReference type="RefSeq" id="WP_162367596.1">
    <property type="nucleotide sequence ID" value="NZ_WUBS01000014.1"/>
</dbReference>
<feature type="binding site" evidence="8">
    <location>
        <position position="99"/>
    </location>
    <ligand>
        <name>Mg(2+)</name>
        <dbReference type="ChEBI" id="CHEBI:18420"/>
    </ligand>
</feature>
<reference evidence="10 11" key="1">
    <citation type="submission" date="2019-12" db="EMBL/GenBank/DDBJ databases">
        <authorList>
            <person name="Lee S.D."/>
        </authorList>
    </citation>
    <scope>NUCLEOTIDE SEQUENCE [LARGE SCALE GENOMIC DNA]</scope>
    <source>
        <strain evidence="10 11">SAP-6</strain>
    </source>
</reference>
<keyword evidence="5 8" id="KW-0460">Magnesium</keyword>
<dbReference type="GO" id="GO:0061603">
    <property type="term" value="F:molybdenum cofactor guanylyltransferase activity"/>
    <property type="evidence" value="ECO:0007669"/>
    <property type="project" value="UniProtKB-EC"/>
</dbReference>
<feature type="domain" description="MobA-like NTP transferase" evidence="9">
    <location>
        <begin position="7"/>
        <end position="156"/>
    </location>
</feature>
<keyword evidence="2 8" id="KW-0808">Transferase</keyword>
<dbReference type="EC" id="2.7.7.77" evidence="8"/>
<dbReference type="NCBIfam" id="TIGR02665">
    <property type="entry name" value="molyb_mobA"/>
    <property type="match status" value="1"/>
</dbReference>
<feature type="binding site" evidence="8">
    <location>
        <position position="99"/>
    </location>
    <ligand>
        <name>GTP</name>
        <dbReference type="ChEBI" id="CHEBI:37565"/>
    </ligand>
</feature>
<feature type="binding site" evidence="8">
    <location>
        <position position="51"/>
    </location>
    <ligand>
        <name>GTP</name>
        <dbReference type="ChEBI" id="CHEBI:37565"/>
    </ligand>
</feature>
<dbReference type="GO" id="GO:1902758">
    <property type="term" value="P:bis(molybdopterin guanine dinucleotide)molybdenum biosynthetic process"/>
    <property type="evidence" value="ECO:0007669"/>
    <property type="project" value="TreeGrafter"/>
</dbReference>
<comment type="similarity">
    <text evidence="8">Belongs to the MobA family.</text>
</comment>
<keyword evidence="6 8" id="KW-0342">GTP-binding</keyword>
<comment type="function">
    <text evidence="8">Transfers a GMP moiety from GTP to Mo-molybdopterin (Mo-MPT) cofactor (Moco or molybdenum cofactor) to form Mo-molybdopterin guanine dinucleotide (Mo-MGD) cofactor.</text>
</comment>
<dbReference type="GO" id="GO:0046872">
    <property type="term" value="F:metal ion binding"/>
    <property type="evidence" value="ECO:0007669"/>
    <property type="project" value="UniProtKB-KW"/>
</dbReference>
<comment type="catalytic activity">
    <reaction evidence="8">
        <text>Mo-molybdopterin + GTP + H(+) = Mo-molybdopterin guanine dinucleotide + diphosphate</text>
        <dbReference type="Rhea" id="RHEA:34243"/>
        <dbReference type="ChEBI" id="CHEBI:15378"/>
        <dbReference type="ChEBI" id="CHEBI:33019"/>
        <dbReference type="ChEBI" id="CHEBI:37565"/>
        <dbReference type="ChEBI" id="CHEBI:71302"/>
        <dbReference type="ChEBI" id="CHEBI:71310"/>
        <dbReference type="EC" id="2.7.7.77"/>
    </reaction>
</comment>
<organism evidence="10 11">
    <name type="scientific">Acerihabitans arboris</name>
    <dbReference type="NCBI Taxonomy" id="2691583"/>
    <lineage>
        <taxon>Bacteria</taxon>
        <taxon>Pseudomonadati</taxon>
        <taxon>Pseudomonadota</taxon>
        <taxon>Gammaproteobacteria</taxon>
        <taxon>Enterobacterales</taxon>
        <taxon>Pectobacteriaceae</taxon>
        <taxon>Acerihabitans</taxon>
    </lineage>
</organism>
<dbReference type="HAMAP" id="MF_00316">
    <property type="entry name" value="MobA"/>
    <property type="match status" value="1"/>
</dbReference>
<dbReference type="GO" id="GO:0005737">
    <property type="term" value="C:cytoplasm"/>
    <property type="evidence" value="ECO:0007669"/>
    <property type="project" value="UniProtKB-SubCell"/>
</dbReference>
<dbReference type="InterPro" id="IPR013482">
    <property type="entry name" value="Molybde_CF_guanTrfase"/>
</dbReference>
<evidence type="ECO:0000256" key="4">
    <source>
        <dbReference type="ARBA" id="ARBA00022741"/>
    </source>
</evidence>
<sequence length="191" mass="21030">MKADITGVILAGGQSTRMAGKDKGLVMVNQRPLYQYVLDGLSRQVDTVILNANRNLELYRQSGLQVVTDTLPDYPGPLAGILAGLQAAQTQWAMFAPCDVPVFPLDLVQRLWDGKRMASAAFASSGGQDHPAFALLNRSLIDPLETFLTQGERKVMLFYTRIGAERVVFPVKTPNFHNLNTPLDVQNWAKS</sequence>
<keyword evidence="1 8" id="KW-0963">Cytoplasm</keyword>
<dbReference type="InterPro" id="IPR025877">
    <property type="entry name" value="MobA-like_NTP_Trfase"/>
</dbReference>
<dbReference type="Proteomes" id="UP000461443">
    <property type="component" value="Unassembled WGS sequence"/>
</dbReference>
<dbReference type="CDD" id="cd02503">
    <property type="entry name" value="MobA"/>
    <property type="match status" value="1"/>
</dbReference>
<comment type="subunit">
    <text evidence="8">Monomer.</text>
</comment>
<keyword evidence="3 8" id="KW-0479">Metal-binding</keyword>
<dbReference type="Gene3D" id="3.90.550.10">
    <property type="entry name" value="Spore Coat Polysaccharide Biosynthesis Protein SpsA, Chain A"/>
    <property type="match status" value="1"/>
</dbReference>
<name>A0A845SQ62_9GAMM</name>
<evidence type="ECO:0000259" key="9">
    <source>
        <dbReference type="Pfam" id="PF12804"/>
    </source>
</evidence>
<keyword evidence="11" id="KW-1185">Reference proteome</keyword>
<reference evidence="10 11" key="2">
    <citation type="submission" date="2020-02" db="EMBL/GenBank/DDBJ databases">
        <title>The new genus of Enterobacteriales.</title>
        <authorList>
            <person name="Kim I.S."/>
        </authorList>
    </citation>
    <scope>NUCLEOTIDE SEQUENCE [LARGE SCALE GENOMIC DNA]</scope>
    <source>
        <strain evidence="10 11">SAP-6</strain>
    </source>
</reference>
<keyword evidence="7 8" id="KW-0501">Molybdenum cofactor biosynthesis</keyword>
<accession>A0A845SQ62</accession>
<evidence type="ECO:0000256" key="2">
    <source>
        <dbReference type="ARBA" id="ARBA00022679"/>
    </source>
</evidence>
<gene>
    <name evidence="8 10" type="primary">mobA</name>
    <name evidence="10" type="ORF">GRH90_18400</name>
</gene>
<dbReference type="GO" id="GO:0005525">
    <property type="term" value="F:GTP binding"/>
    <property type="evidence" value="ECO:0007669"/>
    <property type="project" value="UniProtKB-UniRule"/>
</dbReference>